<name>A0ABN9P8H2_9DINO</name>
<gene>
    <name evidence="2" type="ORF">PCOR1329_LOCUS717</name>
</gene>
<accession>A0ABN9P8H2</accession>
<evidence type="ECO:0000256" key="1">
    <source>
        <dbReference type="SAM" id="MobiDB-lite"/>
    </source>
</evidence>
<dbReference type="Proteomes" id="UP001189429">
    <property type="component" value="Unassembled WGS sequence"/>
</dbReference>
<evidence type="ECO:0000313" key="2">
    <source>
        <dbReference type="EMBL" id="CAK0789032.1"/>
    </source>
</evidence>
<sequence>MCASQIAAHEHAYGTEFDFVLWARPDLVWRFPLGDLRAFSKDHVHASYAQHLELSDLFALVPRRFFDVYAKAYQDLQASGYRFRCLTRADHERASAGKVCDYPGIGHCWRCGFGSIGCLLQHHLIAHGIPLRRIPFEIVDRPDRAREVPLPLRSAKKKVGGNGNGRRRCG</sequence>
<organism evidence="2 3">
    <name type="scientific">Prorocentrum cordatum</name>
    <dbReference type="NCBI Taxonomy" id="2364126"/>
    <lineage>
        <taxon>Eukaryota</taxon>
        <taxon>Sar</taxon>
        <taxon>Alveolata</taxon>
        <taxon>Dinophyceae</taxon>
        <taxon>Prorocentrales</taxon>
        <taxon>Prorocentraceae</taxon>
        <taxon>Prorocentrum</taxon>
    </lineage>
</organism>
<reference evidence="2" key="1">
    <citation type="submission" date="2023-10" db="EMBL/GenBank/DDBJ databases">
        <authorList>
            <person name="Chen Y."/>
            <person name="Shah S."/>
            <person name="Dougan E. K."/>
            <person name="Thang M."/>
            <person name="Chan C."/>
        </authorList>
    </citation>
    <scope>NUCLEOTIDE SEQUENCE [LARGE SCALE GENOMIC DNA]</scope>
</reference>
<feature type="compositionally biased region" description="Basic residues" evidence="1">
    <location>
        <begin position="154"/>
        <end position="170"/>
    </location>
</feature>
<comment type="caution">
    <text evidence="2">The sequence shown here is derived from an EMBL/GenBank/DDBJ whole genome shotgun (WGS) entry which is preliminary data.</text>
</comment>
<dbReference type="EMBL" id="CAUYUJ010000159">
    <property type="protein sequence ID" value="CAK0789032.1"/>
    <property type="molecule type" value="Genomic_DNA"/>
</dbReference>
<evidence type="ECO:0000313" key="3">
    <source>
        <dbReference type="Proteomes" id="UP001189429"/>
    </source>
</evidence>
<keyword evidence="3" id="KW-1185">Reference proteome</keyword>
<feature type="region of interest" description="Disordered" evidence="1">
    <location>
        <begin position="150"/>
        <end position="170"/>
    </location>
</feature>
<proteinExistence type="predicted"/>
<protein>
    <submittedName>
        <fullName evidence="2">Uncharacterized protein</fullName>
    </submittedName>
</protein>